<dbReference type="OMA" id="EPRFVVW"/>
<comment type="similarity">
    <text evidence="1">Belongs to the glutathione peroxidase family.</text>
</comment>
<proteinExistence type="inferred from homology"/>
<evidence type="ECO:0000256" key="4">
    <source>
        <dbReference type="ARBA" id="ARBA00022559"/>
    </source>
</evidence>
<dbReference type="EMBL" id="BFAA01003361">
    <property type="protein sequence ID" value="GCB70725.1"/>
    <property type="molecule type" value="Genomic_DNA"/>
</dbReference>
<evidence type="ECO:0000256" key="2">
    <source>
        <dbReference type="ARBA" id="ARBA00011881"/>
    </source>
</evidence>
<name>A0A401PC78_SCYTO</name>
<evidence type="ECO:0000256" key="5">
    <source>
        <dbReference type="ARBA" id="ARBA00023002"/>
    </source>
</evidence>
<dbReference type="AlphaFoldDB" id="A0A401PC78"/>
<evidence type="ECO:0000313" key="7">
    <source>
        <dbReference type="Proteomes" id="UP000288216"/>
    </source>
</evidence>
<dbReference type="PROSITE" id="PS51355">
    <property type="entry name" value="GLUTATHIONE_PEROXID_3"/>
    <property type="match status" value="1"/>
</dbReference>
<dbReference type="InterPro" id="IPR036249">
    <property type="entry name" value="Thioredoxin-like_sf"/>
</dbReference>
<dbReference type="InterPro" id="IPR000889">
    <property type="entry name" value="Glutathione_peroxidase"/>
</dbReference>
<dbReference type="STRING" id="75743.A0A401PC78"/>
<keyword evidence="5" id="KW-0560">Oxidoreductase</keyword>
<comment type="subunit">
    <text evidence="2">Homotetramer.</text>
</comment>
<evidence type="ECO:0000256" key="1">
    <source>
        <dbReference type="ARBA" id="ARBA00006926"/>
    </source>
</evidence>
<gene>
    <name evidence="6" type="ORF">scyTo_0008656</name>
</gene>
<dbReference type="Gene3D" id="3.40.30.10">
    <property type="entry name" value="Glutaredoxin"/>
    <property type="match status" value="1"/>
</dbReference>
<dbReference type="GO" id="GO:0004602">
    <property type="term" value="F:glutathione peroxidase activity"/>
    <property type="evidence" value="ECO:0007669"/>
    <property type="project" value="UniProtKB-EC"/>
</dbReference>
<evidence type="ECO:0000256" key="3">
    <source>
        <dbReference type="ARBA" id="ARBA00012310"/>
    </source>
</evidence>
<evidence type="ECO:0000313" key="6">
    <source>
        <dbReference type="EMBL" id="GCB70725.1"/>
    </source>
</evidence>
<dbReference type="PANTHER" id="PTHR11592">
    <property type="entry name" value="GLUTATHIONE PEROXIDASE"/>
    <property type="match status" value="1"/>
</dbReference>
<organism evidence="6 7">
    <name type="scientific">Scyliorhinus torazame</name>
    <name type="common">Cloudy catshark</name>
    <name type="synonym">Catulus torazame</name>
    <dbReference type="NCBI Taxonomy" id="75743"/>
    <lineage>
        <taxon>Eukaryota</taxon>
        <taxon>Metazoa</taxon>
        <taxon>Chordata</taxon>
        <taxon>Craniata</taxon>
        <taxon>Vertebrata</taxon>
        <taxon>Chondrichthyes</taxon>
        <taxon>Elasmobranchii</taxon>
        <taxon>Galeomorphii</taxon>
        <taxon>Galeoidea</taxon>
        <taxon>Carcharhiniformes</taxon>
        <taxon>Scyliorhinidae</taxon>
        <taxon>Scyliorhinus</taxon>
    </lineage>
</organism>
<dbReference type="OrthoDB" id="446890at2759"/>
<dbReference type="EC" id="1.11.1.9" evidence="3"/>
<dbReference type="GO" id="GO:0006979">
    <property type="term" value="P:response to oxidative stress"/>
    <property type="evidence" value="ECO:0007669"/>
    <property type="project" value="InterPro"/>
</dbReference>
<reference evidence="6 7" key="1">
    <citation type="journal article" date="2018" name="Nat. Ecol. Evol.">
        <title>Shark genomes provide insights into elasmobranch evolution and the origin of vertebrates.</title>
        <authorList>
            <person name="Hara Y"/>
            <person name="Yamaguchi K"/>
            <person name="Onimaru K"/>
            <person name="Kadota M"/>
            <person name="Koyanagi M"/>
            <person name="Keeley SD"/>
            <person name="Tatsumi K"/>
            <person name="Tanaka K"/>
            <person name="Motone F"/>
            <person name="Kageyama Y"/>
            <person name="Nozu R"/>
            <person name="Adachi N"/>
            <person name="Nishimura O"/>
            <person name="Nakagawa R"/>
            <person name="Tanegashima C"/>
            <person name="Kiyatake I"/>
            <person name="Matsumoto R"/>
            <person name="Murakumo K"/>
            <person name="Nishida K"/>
            <person name="Terakita A"/>
            <person name="Kuratani S"/>
            <person name="Sato K"/>
            <person name="Hyodo S Kuraku.S."/>
        </authorList>
    </citation>
    <scope>NUCLEOTIDE SEQUENCE [LARGE SCALE GENOMIC DNA]</scope>
</reference>
<keyword evidence="4" id="KW-0575">Peroxidase</keyword>
<dbReference type="Proteomes" id="UP000288216">
    <property type="component" value="Unassembled WGS sequence"/>
</dbReference>
<keyword evidence="7" id="KW-1185">Reference proteome</keyword>
<accession>A0A401PC78</accession>
<protein>
    <recommendedName>
        <fullName evidence="3">glutathione peroxidase</fullName>
        <ecNumber evidence="3">1.11.1.9</ecNumber>
    </recommendedName>
</protein>
<dbReference type="Pfam" id="PF00255">
    <property type="entry name" value="GSHPx"/>
    <property type="match status" value="1"/>
</dbReference>
<dbReference type="PANTHER" id="PTHR11592:SF36">
    <property type="entry name" value="GLUTATHIONE PEROXIDASE 2"/>
    <property type="match status" value="1"/>
</dbReference>
<dbReference type="SUPFAM" id="SSF52833">
    <property type="entry name" value="Thioredoxin-like"/>
    <property type="match status" value="1"/>
</dbReference>
<comment type="caution">
    <text evidence="6">The sequence shown here is derived from an EMBL/GenBank/DDBJ whole genome shotgun (WGS) entry which is preliminary data.</text>
</comment>
<sequence length="121" mass="13853">MGIGAENCHNEEIVNSLKYVRPGGGFEPNFTMFQKCDVNGARTHPVFAYLKEKLPVPSDDPSSLMKDPKFIIWSPVCRSDVSWNFEKFLIGPNGEPFKRYSKMFETIQIEPDIQRLLKIAK</sequence>